<dbReference type="InterPro" id="IPR020422">
    <property type="entry name" value="TYR_PHOSPHATASE_DUAL_dom"/>
</dbReference>
<feature type="compositionally biased region" description="Basic and acidic residues" evidence="9">
    <location>
        <begin position="702"/>
        <end position="714"/>
    </location>
</feature>
<feature type="compositionally biased region" description="Basic and acidic residues" evidence="9">
    <location>
        <begin position="802"/>
        <end position="811"/>
    </location>
</feature>
<feature type="domain" description="Tyrosine specific protein phosphatases" evidence="11">
    <location>
        <begin position="395"/>
        <end position="446"/>
    </location>
</feature>
<evidence type="ECO:0000256" key="4">
    <source>
        <dbReference type="ARBA" id="ARBA00022490"/>
    </source>
</evidence>
<dbReference type="PANTHER" id="PTHR45864">
    <property type="entry name" value="SLINGSHOT PROTEIN PHOSPHATASE HOMOLOG"/>
    <property type="match status" value="1"/>
</dbReference>
<evidence type="ECO:0000259" key="12">
    <source>
        <dbReference type="PROSITE" id="PS51998"/>
    </source>
</evidence>
<feature type="compositionally biased region" description="Polar residues" evidence="9">
    <location>
        <begin position="614"/>
        <end position="625"/>
    </location>
</feature>
<dbReference type="InterPro" id="IPR000340">
    <property type="entry name" value="Dual-sp_phosphatase_cat-dom"/>
</dbReference>
<evidence type="ECO:0000256" key="7">
    <source>
        <dbReference type="ARBA" id="ARBA00023212"/>
    </source>
</evidence>
<dbReference type="InterPro" id="IPR014876">
    <property type="entry name" value="DEK_C"/>
</dbReference>
<evidence type="ECO:0000259" key="11">
    <source>
        <dbReference type="PROSITE" id="PS50056"/>
    </source>
</evidence>
<feature type="compositionally biased region" description="Basic and acidic residues" evidence="9">
    <location>
        <begin position="1004"/>
        <end position="1013"/>
    </location>
</feature>
<evidence type="ECO:0000259" key="10">
    <source>
        <dbReference type="PROSITE" id="PS50054"/>
    </source>
</evidence>
<accession>A0A8S3VR28</accession>
<evidence type="ECO:0000256" key="5">
    <source>
        <dbReference type="ARBA" id="ARBA00022801"/>
    </source>
</evidence>
<dbReference type="FunFam" id="3.90.190.10:FF:000004">
    <property type="entry name" value="Protein phosphatase Slingshot homolog 2"/>
    <property type="match status" value="1"/>
</dbReference>
<feature type="domain" description="Tyrosine-protein phosphatase" evidence="10">
    <location>
        <begin position="327"/>
        <end position="468"/>
    </location>
</feature>
<dbReference type="GO" id="GO:0005856">
    <property type="term" value="C:cytoskeleton"/>
    <property type="evidence" value="ECO:0007669"/>
    <property type="project" value="UniProtKB-SubCell"/>
</dbReference>
<protein>
    <recommendedName>
        <fullName evidence="3">protein-serine/threonine phosphatase</fullName>
        <ecNumber evidence="3">3.1.3.16</ecNumber>
    </recommendedName>
</protein>
<dbReference type="EC" id="3.1.3.16" evidence="3"/>
<feature type="compositionally biased region" description="Polar residues" evidence="9">
    <location>
        <begin position="992"/>
        <end position="1003"/>
    </location>
</feature>
<evidence type="ECO:0000256" key="2">
    <source>
        <dbReference type="ARBA" id="ARBA00009580"/>
    </source>
</evidence>
<reference evidence="13" key="1">
    <citation type="submission" date="2021-03" db="EMBL/GenBank/DDBJ databases">
        <authorList>
            <person name="Bekaert M."/>
        </authorList>
    </citation>
    <scope>NUCLEOTIDE SEQUENCE</scope>
</reference>
<feature type="compositionally biased region" description="Basic and acidic residues" evidence="9">
    <location>
        <begin position="1061"/>
        <end position="1077"/>
    </location>
</feature>
<feature type="compositionally biased region" description="Acidic residues" evidence="9">
    <location>
        <begin position="564"/>
        <end position="584"/>
    </location>
</feature>
<feature type="compositionally biased region" description="Basic and acidic residues" evidence="9">
    <location>
        <begin position="1026"/>
        <end position="1053"/>
    </location>
</feature>
<keyword evidence="4" id="KW-0963">Cytoplasm</keyword>
<feature type="compositionally biased region" description="Basic and acidic residues" evidence="9">
    <location>
        <begin position="1172"/>
        <end position="1182"/>
    </location>
</feature>
<dbReference type="InterPro" id="IPR043587">
    <property type="entry name" value="Phosphatase_SSH-like"/>
</dbReference>
<feature type="compositionally biased region" description="Basic and acidic residues" evidence="9">
    <location>
        <begin position="759"/>
        <end position="770"/>
    </location>
</feature>
<comment type="caution">
    <text evidence="13">The sequence shown here is derived from an EMBL/GenBank/DDBJ whole genome shotgun (WGS) entry which is preliminary data.</text>
</comment>
<evidence type="ECO:0000313" key="13">
    <source>
        <dbReference type="EMBL" id="CAG2257901.1"/>
    </source>
</evidence>
<dbReference type="PROSITE" id="PS50056">
    <property type="entry name" value="TYR_PHOSPHATASE_2"/>
    <property type="match status" value="1"/>
</dbReference>
<feature type="region of interest" description="Disordered" evidence="9">
    <location>
        <begin position="1"/>
        <end position="39"/>
    </location>
</feature>
<comment type="similarity">
    <text evidence="2">Belongs to the protein-tyrosine phosphatase family.</text>
</comment>
<dbReference type="OrthoDB" id="5779068at2759"/>
<organism evidence="13 14">
    <name type="scientific">Mytilus edulis</name>
    <name type="common">Blue mussel</name>
    <dbReference type="NCBI Taxonomy" id="6550"/>
    <lineage>
        <taxon>Eukaryota</taxon>
        <taxon>Metazoa</taxon>
        <taxon>Spiralia</taxon>
        <taxon>Lophotrochozoa</taxon>
        <taxon>Mollusca</taxon>
        <taxon>Bivalvia</taxon>
        <taxon>Autobranchia</taxon>
        <taxon>Pteriomorphia</taxon>
        <taxon>Mytilida</taxon>
        <taxon>Mytiloidea</taxon>
        <taxon>Mytilidae</taxon>
        <taxon>Mytilinae</taxon>
        <taxon>Mytilus</taxon>
    </lineage>
</organism>
<dbReference type="PROSITE" id="PS00383">
    <property type="entry name" value="TYR_PHOSPHATASE_1"/>
    <property type="match status" value="1"/>
</dbReference>
<feature type="region of interest" description="Disordered" evidence="9">
    <location>
        <begin position="802"/>
        <end position="841"/>
    </location>
</feature>
<evidence type="ECO:0000256" key="1">
    <source>
        <dbReference type="ARBA" id="ARBA00004245"/>
    </source>
</evidence>
<feature type="region of interest" description="Disordered" evidence="9">
    <location>
        <begin position="959"/>
        <end position="1084"/>
    </location>
</feature>
<feature type="region of interest" description="Disordered" evidence="9">
    <location>
        <begin position="1301"/>
        <end position="1331"/>
    </location>
</feature>
<evidence type="ECO:0000313" key="14">
    <source>
        <dbReference type="Proteomes" id="UP000683360"/>
    </source>
</evidence>
<dbReference type="Pfam" id="PF08766">
    <property type="entry name" value="DEK_C"/>
    <property type="match status" value="1"/>
</dbReference>
<evidence type="ECO:0000256" key="3">
    <source>
        <dbReference type="ARBA" id="ARBA00013081"/>
    </source>
</evidence>
<evidence type="ECO:0000256" key="8">
    <source>
        <dbReference type="ARBA" id="ARBA00048336"/>
    </source>
</evidence>
<feature type="compositionally biased region" description="Basic and acidic residues" evidence="9">
    <location>
        <begin position="887"/>
        <end position="924"/>
    </location>
</feature>
<gene>
    <name evidence="13" type="ORF">MEDL_69111</name>
</gene>
<feature type="domain" description="DEK-C" evidence="12">
    <location>
        <begin position="268"/>
        <end position="323"/>
    </location>
</feature>
<feature type="compositionally biased region" description="Polar residues" evidence="9">
    <location>
        <begin position="1301"/>
        <end position="1311"/>
    </location>
</feature>
<comment type="subcellular location">
    <subcellularLocation>
        <location evidence="1">Cytoplasm</location>
        <location evidence="1">Cytoskeleton</location>
    </subcellularLocation>
</comment>
<feature type="region of interest" description="Disordered" evidence="9">
    <location>
        <begin position="750"/>
        <end position="779"/>
    </location>
</feature>
<feature type="compositionally biased region" description="Polar residues" evidence="9">
    <location>
        <begin position="1186"/>
        <end position="1201"/>
    </location>
</feature>
<feature type="region of interest" description="Disordered" evidence="9">
    <location>
        <begin position="536"/>
        <end position="662"/>
    </location>
</feature>
<comment type="catalytic activity">
    <reaction evidence="8">
        <text>O-phospho-L-threonyl-[protein] + H2O = L-threonyl-[protein] + phosphate</text>
        <dbReference type="Rhea" id="RHEA:47004"/>
        <dbReference type="Rhea" id="RHEA-COMP:11060"/>
        <dbReference type="Rhea" id="RHEA-COMP:11605"/>
        <dbReference type="ChEBI" id="CHEBI:15377"/>
        <dbReference type="ChEBI" id="CHEBI:30013"/>
        <dbReference type="ChEBI" id="CHEBI:43474"/>
        <dbReference type="ChEBI" id="CHEBI:61977"/>
        <dbReference type="EC" id="3.1.3.16"/>
    </reaction>
</comment>
<feature type="region of interest" description="Disordered" evidence="9">
    <location>
        <begin position="675"/>
        <end position="727"/>
    </location>
</feature>
<feature type="compositionally biased region" description="Acidic residues" evidence="9">
    <location>
        <begin position="640"/>
        <end position="650"/>
    </location>
</feature>
<evidence type="ECO:0000256" key="9">
    <source>
        <dbReference type="SAM" id="MobiDB-lite"/>
    </source>
</evidence>
<dbReference type="SUPFAM" id="SSF52799">
    <property type="entry name" value="(Phosphotyrosine protein) phosphatases II"/>
    <property type="match status" value="1"/>
</dbReference>
<dbReference type="GO" id="GO:0030837">
    <property type="term" value="P:negative regulation of actin filament polymerization"/>
    <property type="evidence" value="ECO:0007669"/>
    <property type="project" value="InterPro"/>
</dbReference>
<dbReference type="InterPro" id="IPR016130">
    <property type="entry name" value="Tyr_Pase_AS"/>
</dbReference>
<dbReference type="InterPro" id="IPR043588">
    <property type="entry name" value="SSH-N"/>
</dbReference>
<feature type="region of interest" description="Disordered" evidence="9">
    <location>
        <begin position="1138"/>
        <end position="1257"/>
    </location>
</feature>
<dbReference type="InterPro" id="IPR029021">
    <property type="entry name" value="Prot-tyrosine_phosphatase-like"/>
</dbReference>
<feature type="compositionally biased region" description="Polar residues" evidence="9">
    <location>
        <begin position="1"/>
        <end position="15"/>
    </location>
</feature>
<keyword evidence="5 13" id="KW-0378">Hydrolase</keyword>
<proteinExistence type="inferred from homology"/>
<keyword evidence="6" id="KW-0904">Protein phosphatase</keyword>
<dbReference type="PROSITE" id="PS50054">
    <property type="entry name" value="TYR_PHOSPHATASE_DUAL"/>
    <property type="match status" value="1"/>
</dbReference>
<dbReference type="Gene3D" id="3.90.190.10">
    <property type="entry name" value="Protein tyrosine phosphatase superfamily"/>
    <property type="match status" value="1"/>
</dbReference>
<dbReference type="InterPro" id="IPR000387">
    <property type="entry name" value="Tyr_Pase_dom"/>
</dbReference>
<dbReference type="Pfam" id="PF23040">
    <property type="entry name" value="PH_SSH1-like_1st"/>
    <property type="match status" value="1"/>
</dbReference>
<dbReference type="PROSITE" id="PS51998">
    <property type="entry name" value="DEK_C"/>
    <property type="match status" value="1"/>
</dbReference>
<dbReference type="EMBL" id="CAJPWZ010003333">
    <property type="protein sequence ID" value="CAG2257901.1"/>
    <property type="molecule type" value="Genomic_DNA"/>
</dbReference>
<dbReference type="GO" id="GO:0004722">
    <property type="term" value="F:protein serine/threonine phosphatase activity"/>
    <property type="evidence" value="ECO:0007669"/>
    <property type="project" value="UniProtKB-EC"/>
</dbReference>
<feature type="compositionally biased region" description="Low complexity" evidence="9">
    <location>
        <begin position="1233"/>
        <end position="1251"/>
    </location>
</feature>
<evidence type="ECO:0000256" key="6">
    <source>
        <dbReference type="ARBA" id="ARBA00022912"/>
    </source>
</evidence>
<dbReference type="GO" id="GO:0003779">
    <property type="term" value="F:actin binding"/>
    <property type="evidence" value="ECO:0007669"/>
    <property type="project" value="InterPro"/>
</dbReference>
<sequence length="1412" mass="159578">MALVTVQRSPSPSNTESEDVDTEEGSNLKSPNRSRRRSKSALKRLKKLFHTVRFISKLRPCFSESYFTVKGAALILPQNDVESTFTKKICKSSHGDIQNHLESMIGLLRRQDTIALAVKLEVTVPERHKYMAVVSCMGKQDTEETVILGIDFCGNNQATIGLVLPIWADTEIALDGDGGFSVTSGGNRHMFKPVTVHVMWFTLQSLNKLVKIARENKYIAQGLSHTWVSYYESSLTSDIPLISEWNTTEDLLFFKAEPVLLPTDDEEEAFLKRIRVELKNVMMKEDLDEATSKYLRTKVEERMNMKLDQWKAYIEQEMLMIMGQLDSPTLIKEYLYLGSEWNASNIEELSRNGVHYILNISREIDNFYPGILHYYNIKEWDCEETNLLKYWENTHKFISKVREKKGIVLVHCKMGISRSASTVIAYLMKEYHMSRQEAYDMVKGMRSCIMPNNAFWNQLETYEGILNASNQRQIFKLRSETKMDEKVKEIEKEDVMSTEDFLGVYQEPIDESYSDVFLKDISDNCSYDFDIEIGSSSRSADSNEEFYPDLPSPQPDGAQGKDIPDEDSDQDSESSEEDEEEEDVPISFPQKSISPTSKSSSSSNFVSEKLISTLPASKQTLNTEKVPTETRKGESHSDMDIAEIEGDCDLESDKSRDTTPLSDLGIHQHYIKENIPWSAGTVKKTKENLEGKSKDVSGQGSRSDDIKRKFKDVETSPESSHFSFEDHVTTTTEGITIIVTDESDRLFHPIDGVTQSETNVDKVQDENLVEKDEDQDLKRPASVYDLEEISLPAGIVRRTTQEIEDRNRIDDQSPDSLHKALQRSSSLKTERDTPRKKRNLERRKTITPILSSCSSSSCDASPTKDISALNLSTYDSVFTSPAVVSRQQDDEKKESEKTSEKDDKTDFINIGENKHDDNTEEVKSIEQEEADLAVYKFLGEEVSVKKGIVKKQTMGIQLYNDDTSIELMSRERSSSETEKSEVGSRSRRTSDNEGSGSHPTTPTEVKKSYKEIVEVTPSCAVSMDMQNKEENVSLESEETKKPSELDGRIEEKTPLFSVAKESFERASAKTKDHEDSLFHTPKNRKRSGFDAATLELIREIGSAILNSPAKSEVKDYEEEEAQLGSGLVRHYVRGIEKKTSVAKKKKTREIIIIDKETQEKKHSWRWSSPPDQNKESLNELSKKPLIQSNSSPVLSTKQFIQSGKPGNDSDISPLKGSPPKRGGEIGKASPKKSVGIDSDISSSLGSDSSVGPKDEENSEVFNFKSLVGKYGGSCQDCLDSHVNSSSLSEIKEVNSCESLKNVGTNQTQNTETEIDSSIDKQSDSEESTNEDCVKLRHIRNHLRKTSHHTHRPKSVELVRRHSLAPNMFGGMDTSTEDNQSAFTWEGKKVRKLQGKSHPLTKLEWRKKFYNTM</sequence>
<keyword evidence="14" id="KW-1185">Reference proteome</keyword>
<feature type="compositionally biased region" description="Low complexity" evidence="9">
    <location>
        <begin position="592"/>
        <end position="607"/>
    </location>
</feature>
<feature type="compositionally biased region" description="Basic and acidic residues" evidence="9">
    <location>
        <begin position="684"/>
        <end position="695"/>
    </location>
</feature>
<feature type="compositionally biased region" description="Basic and acidic residues" evidence="9">
    <location>
        <begin position="626"/>
        <end position="639"/>
    </location>
</feature>
<name>A0A8S3VR28_MYTED</name>
<dbReference type="SMART" id="SM00195">
    <property type="entry name" value="DSPc"/>
    <property type="match status" value="1"/>
</dbReference>
<feature type="compositionally biased region" description="Basic and acidic residues" evidence="9">
    <location>
        <begin position="1148"/>
        <end position="1161"/>
    </location>
</feature>
<dbReference type="PANTHER" id="PTHR45864:SF2">
    <property type="entry name" value="PROTEIN PHOSPHATASE SLINGSHOT"/>
    <property type="match status" value="1"/>
</dbReference>
<keyword evidence="7" id="KW-0206">Cytoskeleton</keyword>
<dbReference type="Pfam" id="PF00782">
    <property type="entry name" value="DSPc"/>
    <property type="match status" value="1"/>
</dbReference>
<feature type="region of interest" description="Disordered" evidence="9">
    <location>
        <begin position="883"/>
        <end position="924"/>
    </location>
</feature>
<dbReference type="Proteomes" id="UP000683360">
    <property type="component" value="Unassembled WGS sequence"/>
</dbReference>
<feature type="compositionally biased region" description="Basic and acidic residues" evidence="9">
    <location>
        <begin position="968"/>
        <end position="991"/>
    </location>
</feature>